<accession>B9XR57</accession>
<reference evidence="2 3" key="1">
    <citation type="journal article" date="2011" name="J. Bacteriol.">
        <title>Genome sequence of 'Pedosphaera parvula' Ellin514, an aerobic Verrucomicrobial isolate from pasture soil.</title>
        <authorList>
            <person name="Kant R."/>
            <person name="van Passel M.W."/>
            <person name="Sangwan P."/>
            <person name="Palva A."/>
            <person name="Lucas S."/>
            <person name="Copeland A."/>
            <person name="Lapidus A."/>
            <person name="Glavina Del Rio T."/>
            <person name="Dalin E."/>
            <person name="Tice H."/>
            <person name="Bruce D."/>
            <person name="Goodwin L."/>
            <person name="Pitluck S."/>
            <person name="Chertkov O."/>
            <person name="Larimer F.W."/>
            <person name="Land M.L."/>
            <person name="Hauser L."/>
            <person name="Brettin T.S."/>
            <person name="Detter J.C."/>
            <person name="Han S."/>
            <person name="de Vos W.M."/>
            <person name="Janssen P.H."/>
            <person name="Smidt H."/>
        </authorList>
    </citation>
    <scope>NUCLEOTIDE SEQUENCE [LARGE SCALE GENOMIC DNA]</scope>
    <source>
        <strain evidence="2 3">Ellin514</strain>
    </source>
</reference>
<sequence length="310" mass="35310">MNPYDDKKARGTMEGADRGSLKRYIDHDVVDSANNKIGTLECLWSDKTGQPAFLGVKTGWIFGKTHVVPARDAEVNEATSTIRLPFSTDLIKGAPAYDTNWIMDDASERQIYTYYGEERSGLGEKRMETRETRATEVPRFDPELKKEYSGFKEKEAPVLKEKETSVFKEKEAGMEANRIQLHEEELLIGKRQVNVGGVRLRKVVRTETVNKPVELQHEEVIIERVPASEVTPSMAGKEKFFTEQEIFIPLRREEAVIETKDHVREEIRARKVQKVETTQVSGTVRREDVNVEKEGQDVKITQGAGKDQLK</sequence>
<comment type="caution">
    <text evidence="2">The sequence shown here is derived from an EMBL/GenBank/DDBJ whole genome shotgun (WGS) entry which is preliminary data.</text>
</comment>
<dbReference type="GO" id="GO:0030077">
    <property type="term" value="C:plasma membrane light-harvesting complex"/>
    <property type="evidence" value="ECO:0007669"/>
    <property type="project" value="InterPro"/>
</dbReference>
<feature type="domain" description="DUF2382" evidence="1">
    <location>
        <begin position="179"/>
        <end position="291"/>
    </location>
</feature>
<evidence type="ECO:0000313" key="2">
    <source>
        <dbReference type="EMBL" id="EEF57670.1"/>
    </source>
</evidence>
<dbReference type="InterPro" id="IPR011033">
    <property type="entry name" value="PRC_barrel-like_sf"/>
</dbReference>
<dbReference type="InterPro" id="IPR052967">
    <property type="entry name" value="Stress_Response_Assoc"/>
</dbReference>
<evidence type="ECO:0000313" key="3">
    <source>
        <dbReference type="Proteomes" id="UP000003688"/>
    </source>
</evidence>
<dbReference type="SUPFAM" id="SSF50346">
    <property type="entry name" value="PRC-barrel domain"/>
    <property type="match status" value="1"/>
</dbReference>
<dbReference type="Gene3D" id="3.90.50.10">
    <property type="entry name" value="Photosynthetic Reaction Center, subunit H, domain 2"/>
    <property type="match status" value="1"/>
</dbReference>
<dbReference type="AlphaFoldDB" id="B9XR57"/>
<keyword evidence="3" id="KW-1185">Reference proteome</keyword>
<dbReference type="STRING" id="320771.Cflav_PD0705"/>
<protein>
    <recommendedName>
        <fullName evidence="1">DUF2382 domain-containing protein</fullName>
    </recommendedName>
</protein>
<gene>
    <name evidence="2" type="ORF">Cflav_PD0705</name>
</gene>
<dbReference type="InterPro" id="IPR014747">
    <property type="entry name" value="Bac_photo_RC_H_C"/>
</dbReference>
<dbReference type="NCBIfam" id="TIGR02271">
    <property type="entry name" value="YsnF/AvaK domain"/>
    <property type="match status" value="1"/>
</dbReference>
<dbReference type="PANTHER" id="PTHR38463:SF1">
    <property type="entry name" value="STRESS RESPONSE PROTEIN YSNF"/>
    <property type="match status" value="1"/>
</dbReference>
<dbReference type="InterPro" id="IPR019060">
    <property type="entry name" value="DUF2382"/>
</dbReference>
<dbReference type="Pfam" id="PF09557">
    <property type="entry name" value="DUF2382"/>
    <property type="match status" value="1"/>
</dbReference>
<name>B9XR57_PEDPL</name>
<dbReference type="Proteomes" id="UP000003688">
    <property type="component" value="Unassembled WGS sequence"/>
</dbReference>
<organism evidence="2 3">
    <name type="scientific">Pedosphaera parvula (strain Ellin514)</name>
    <dbReference type="NCBI Taxonomy" id="320771"/>
    <lineage>
        <taxon>Bacteria</taxon>
        <taxon>Pseudomonadati</taxon>
        <taxon>Verrucomicrobiota</taxon>
        <taxon>Pedosphaerae</taxon>
        <taxon>Pedosphaerales</taxon>
        <taxon>Pedosphaeraceae</taxon>
        <taxon>Pedosphaera</taxon>
    </lineage>
</organism>
<dbReference type="EMBL" id="ABOX02000060">
    <property type="protein sequence ID" value="EEF57670.1"/>
    <property type="molecule type" value="Genomic_DNA"/>
</dbReference>
<evidence type="ECO:0000259" key="1">
    <source>
        <dbReference type="Pfam" id="PF09557"/>
    </source>
</evidence>
<dbReference type="GO" id="GO:0019684">
    <property type="term" value="P:photosynthesis, light reaction"/>
    <property type="evidence" value="ECO:0007669"/>
    <property type="project" value="InterPro"/>
</dbReference>
<dbReference type="PANTHER" id="PTHR38463">
    <property type="entry name" value="STRESS RESPONSE PROTEIN YSNF"/>
    <property type="match status" value="1"/>
</dbReference>
<proteinExistence type="predicted"/>